<reference evidence="1" key="1">
    <citation type="submission" date="2024-12" db="EMBL/GenBank/DDBJ databases">
        <title>Comparative genomics and development of molecular markers within Purpureocillium lilacinum and among Purpureocillium species.</title>
        <authorList>
            <person name="Yeh Z.-Y."/>
            <person name="Ni N.-T."/>
            <person name="Lo P.-H."/>
            <person name="Mushyakhwo K."/>
            <person name="Lin C.-F."/>
            <person name="Nai Y.-S."/>
        </authorList>
    </citation>
    <scope>NUCLEOTIDE SEQUENCE</scope>
    <source>
        <strain evidence="1">NCHU-NPUST-175</strain>
    </source>
</reference>
<keyword evidence="2" id="KW-1185">Reference proteome</keyword>
<gene>
    <name evidence="1" type="ORF">ACCO45_004224</name>
</gene>
<name>A0ACC4E243_PURLI</name>
<accession>A0ACC4E243</accession>
<proteinExistence type="predicted"/>
<dbReference type="Proteomes" id="UP001638806">
    <property type="component" value="Unassembled WGS sequence"/>
</dbReference>
<protein>
    <submittedName>
        <fullName evidence="1">Uncharacterized protein</fullName>
    </submittedName>
</protein>
<sequence>MIDMIDGERWVFLLLLFPETPQKLTMVGYAPRGNPHTLVSCWPQQQLQQQRLIKSGLSSLLSWRCSYREAEWDPPKQETRIDDAGEGHASYCIPLA</sequence>
<evidence type="ECO:0000313" key="1">
    <source>
        <dbReference type="EMBL" id="KAL3962701.1"/>
    </source>
</evidence>
<comment type="caution">
    <text evidence="1">The sequence shown here is derived from an EMBL/GenBank/DDBJ whole genome shotgun (WGS) entry which is preliminary data.</text>
</comment>
<evidence type="ECO:0000313" key="2">
    <source>
        <dbReference type="Proteomes" id="UP001638806"/>
    </source>
</evidence>
<organism evidence="1 2">
    <name type="scientific">Purpureocillium lilacinum</name>
    <name type="common">Paecilomyces lilacinus</name>
    <dbReference type="NCBI Taxonomy" id="33203"/>
    <lineage>
        <taxon>Eukaryota</taxon>
        <taxon>Fungi</taxon>
        <taxon>Dikarya</taxon>
        <taxon>Ascomycota</taxon>
        <taxon>Pezizomycotina</taxon>
        <taxon>Sordariomycetes</taxon>
        <taxon>Hypocreomycetidae</taxon>
        <taxon>Hypocreales</taxon>
        <taxon>Ophiocordycipitaceae</taxon>
        <taxon>Purpureocillium</taxon>
    </lineage>
</organism>
<dbReference type="EMBL" id="JBGNUJ010000003">
    <property type="protein sequence ID" value="KAL3962701.1"/>
    <property type="molecule type" value="Genomic_DNA"/>
</dbReference>